<dbReference type="Proteomes" id="UP000006431">
    <property type="component" value="Unassembled WGS sequence"/>
</dbReference>
<keyword evidence="1 2" id="KW-0732">Signal</keyword>
<keyword evidence="3" id="KW-0449">Lipoprotein</keyword>
<dbReference type="PANTHER" id="PTHR35869">
    <property type="entry name" value="OUTER-MEMBRANE LIPOPROTEIN CARRIER PROTEIN"/>
    <property type="match status" value="1"/>
</dbReference>
<dbReference type="PANTHER" id="PTHR35869:SF1">
    <property type="entry name" value="OUTER-MEMBRANE LIPOPROTEIN CARRIER PROTEIN"/>
    <property type="match status" value="1"/>
</dbReference>
<sequence length="171" mass="20178">MKHIFTLLLSFSLSFASFDNLNSFEADFTQSVTDDKNKSLVYKGHIIASKPQNAVWNYIQPIKKDVYINRFNVTVIEPEIEQVIIRKIDASLDFFNMIQNAKEIEKDKYEANYKESKFTITTNNKIIKSISYIDEFENKVKIVFNNQKQNEEINKEIFVPKYPLEFDIIRD</sequence>
<organism evidence="3 4">
    <name type="scientific">Sulfurimonas gotlandica (strain DSM 19862 / JCM 16533 / GD1)</name>
    <dbReference type="NCBI Taxonomy" id="929558"/>
    <lineage>
        <taxon>Bacteria</taxon>
        <taxon>Pseudomonadati</taxon>
        <taxon>Campylobacterota</taxon>
        <taxon>Epsilonproteobacteria</taxon>
        <taxon>Campylobacterales</taxon>
        <taxon>Sulfurimonadaceae</taxon>
        <taxon>Sulfurimonas</taxon>
    </lineage>
</organism>
<dbReference type="Gene3D" id="2.50.20.10">
    <property type="entry name" value="Lipoprotein localisation LolA/LolB/LppX"/>
    <property type="match status" value="1"/>
</dbReference>
<dbReference type="AlphaFoldDB" id="B6BK72"/>
<dbReference type="HOGENOM" id="CLU_125914_0_0_7"/>
<dbReference type="PATRIC" id="fig|929558.5.peg.2633"/>
<reference evidence="3 4" key="1">
    <citation type="journal article" date="2012" name="Proc. Natl. Acad. Sci. U.S.A.">
        <title>Genome and physiology of a model Epsilonproteobacterium responsible for sulfide detoxification in marine oxygen depletion zones.</title>
        <authorList>
            <person name="Grote J."/>
            <person name="Schott T."/>
            <person name="Bruckner C.G."/>
            <person name="Glockner F.O."/>
            <person name="Jost G."/>
            <person name="Teeling H."/>
            <person name="Labrenz M."/>
            <person name="Jurgens K."/>
        </authorList>
    </citation>
    <scope>NUCLEOTIDE SEQUENCE [LARGE SCALE GENOMIC DNA]</scope>
    <source>
        <strain evidence="3 4">GD1</strain>
    </source>
</reference>
<evidence type="ECO:0000313" key="3">
    <source>
        <dbReference type="EMBL" id="EHP31166.1"/>
    </source>
</evidence>
<feature type="chain" id="PRO_5002843057" evidence="2">
    <location>
        <begin position="19"/>
        <end position="171"/>
    </location>
</feature>
<keyword evidence="4" id="KW-1185">Reference proteome</keyword>
<name>B6BK72_SULGG</name>
<dbReference type="InterPro" id="IPR004564">
    <property type="entry name" value="OM_lipoprot_carrier_LolA-like"/>
</dbReference>
<dbReference type="SUPFAM" id="SSF89392">
    <property type="entry name" value="Prokaryotic lipoproteins and lipoprotein localization factors"/>
    <property type="match status" value="1"/>
</dbReference>
<dbReference type="NCBIfam" id="NF000664">
    <property type="entry name" value="PRK00031.2-2"/>
    <property type="match status" value="1"/>
</dbReference>
<dbReference type="InterPro" id="IPR029046">
    <property type="entry name" value="LolA/LolB/LppX"/>
</dbReference>
<accession>H1FSP8</accession>
<accession>B6BK72</accession>
<feature type="signal peptide" evidence="2">
    <location>
        <begin position="1"/>
        <end position="18"/>
    </location>
</feature>
<dbReference type="CDD" id="cd16325">
    <property type="entry name" value="LolA"/>
    <property type="match status" value="1"/>
</dbReference>
<protein>
    <submittedName>
        <fullName evidence="3">Outer membrane lipoprotein carrier protein LolA</fullName>
    </submittedName>
</protein>
<evidence type="ECO:0000256" key="1">
    <source>
        <dbReference type="ARBA" id="ARBA00022729"/>
    </source>
</evidence>
<dbReference type="OrthoDB" id="5339202at2"/>
<evidence type="ECO:0000256" key="2">
    <source>
        <dbReference type="SAM" id="SignalP"/>
    </source>
</evidence>
<dbReference type="RefSeq" id="WP_008337515.1">
    <property type="nucleotide sequence ID" value="NZ_AFRZ01000001.1"/>
</dbReference>
<evidence type="ECO:0000313" key="4">
    <source>
        <dbReference type="Proteomes" id="UP000006431"/>
    </source>
</evidence>
<dbReference type="EMBL" id="AFRZ01000001">
    <property type="protein sequence ID" value="EHP31166.1"/>
    <property type="molecule type" value="Genomic_DNA"/>
</dbReference>
<dbReference type="NCBIfam" id="NF000663">
    <property type="entry name" value="PRK00031.2-1"/>
    <property type="match status" value="1"/>
</dbReference>
<proteinExistence type="predicted"/>
<gene>
    <name evidence="3" type="primary">lolA</name>
    <name evidence="3" type="ORF">SMGD1_2644</name>
</gene>
<dbReference type="eggNOG" id="COG2834">
    <property type="taxonomic scope" value="Bacteria"/>
</dbReference>
<dbReference type="Pfam" id="PF03548">
    <property type="entry name" value="LolA"/>
    <property type="match status" value="1"/>
</dbReference>
<dbReference type="STRING" id="929558.SMGD1_2644"/>
<comment type="caution">
    <text evidence="3">The sequence shown here is derived from an EMBL/GenBank/DDBJ whole genome shotgun (WGS) entry which is preliminary data.</text>
</comment>